<organism evidence="2 3">
    <name type="scientific">Pseudaquabacterium pictum</name>
    <dbReference type="NCBI Taxonomy" id="2315236"/>
    <lineage>
        <taxon>Bacteria</taxon>
        <taxon>Pseudomonadati</taxon>
        <taxon>Pseudomonadota</taxon>
        <taxon>Betaproteobacteria</taxon>
        <taxon>Burkholderiales</taxon>
        <taxon>Sphaerotilaceae</taxon>
        <taxon>Pseudaquabacterium</taxon>
    </lineage>
</organism>
<dbReference type="Proteomes" id="UP000301751">
    <property type="component" value="Unassembled WGS sequence"/>
</dbReference>
<protein>
    <submittedName>
        <fullName evidence="2">Uncharacterized protein</fullName>
    </submittedName>
</protein>
<evidence type="ECO:0000256" key="1">
    <source>
        <dbReference type="SAM" id="MobiDB-lite"/>
    </source>
</evidence>
<feature type="region of interest" description="Disordered" evidence="1">
    <location>
        <begin position="1"/>
        <end position="22"/>
    </location>
</feature>
<accession>A0A480AWG7</accession>
<dbReference type="RefSeq" id="WP_137732874.1">
    <property type="nucleotide sequence ID" value="NZ_BJCL01000004.1"/>
</dbReference>
<keyword evidence="3" id="KW-1185">Reference proteome</keyword>
<feature type="compositionally biased region" description="Polar residues" evidence="1">
    <location>
        <begin position="1"/>
        <end position="16"/>
    </location>
</feature>
<evidence type="ECO:0000313" key="3">
    <source>
        <dbReference type="Proteomes" id="UP000301751"/>
    </source>
</evidence>
<gene>
    <name evidence="2" type="ORF">AQPW35_22190</name>
</gene>
<dbReference type="AlphaFoldDB" id="A0A480AWG7"/>
<comment type="caution">
    <text evidence="2">The sequence shown here is derived from an EMBL/GenBank/DDBJ whole genome shotgun (WGS) entry which is preliminary data.</text>
</comment>
<sequence>MANSPSDEINPESDNLPTPADDAAAALGINTTDGTSIETALGGTDALNATMASTSRTGKGGVDIVR</sequence>
<reference evidence="3" key="1">
    <citation type="submission" date="2019-03" db="EMBL/GenBank/DDBJ databases">
        <title>Aquabacterium pictum sp.nov., the first bacteriochlorophyll a-containing freshwater bacterium in the genus Aquabacterium of the class Betaproteobacteria.</title>
        <authorList>
            <person name="Hirose S."/>
            <person name="Tank M."/>
            <person name="Hara E."/>
            <person name="Tamaki H."/>
            <person name="Takaichi S."/>
            <person name="Haruta S."/>
            <person name="Hanada S."/>
        </authorList>
    </citation>
    <scope>NUCLEOTIDE SEQUENCE [LARGE SCALE GENOMIC DNA]</scope>
    <source>
        <strain evidence="3">W35</strain>
    </source>
</reference>
<proteinExistence type="predicted"/>
<evidence type="ECO:0000313" key="2">
    <source>
        <dbReference type="EMBL" id="GCL63138.1"/>
    </source>
</evidence>
<dbReference type="EMBL" id="BJCL01000004">
    <property type="protein sequence ID" value="GCL63138.1"/>
    <property type="molecule type" value="Genomic_DNA"/>
</dbReference>
<name>A0A480AWG7_9BURK</name>